<dbReference type="GO" id="GO:0015920">
    <property type="term" value="P:lipopolysaccharide transport"/>
    <property type="evidence" value="ECO:0007669"/>
    <property type="project" value="TreeGrafter"/>
</dbReference>
<evidence type="ECO:0000313" key="6">
    <source>
        <dbReference type="Proteomes" id="UP000007881"/>
    </source>
</evidence>
<evidence type="ECO:0000256" key="4">
    <source>
        <dbReference type="SAM" id="Phobius"/>
    </source>
</evidence>
<dbReference type="GO" id="GO:0005886">
    <property type="term" value="C:plasma membrane"/>
    <property type="evidence" value="ECO:0007669"/>
    <property type="project" value="UniProtKB-SubCell"/>
</dbReference>
<feature type="transmembrane region" description="Helical" evidence="4">
    <location>
        <begin position="66"/>
        <end position="84"/>
    </location>
</feature>
<comment type="similarity">
    <text evidence="2">Belongs to the ABC-2 integral membrane protein family.</text>
</comment>
<keyword evidence="4" id="KW-0472">Membrane</keyword>
<evidence type="ECO:0000256" key="1">
    <source>
        <dbReference type="ARBA" id="ARBA00004429"/>
    </source>
</evidence>
<accession>I0IBE5</accession>
<dbReference type="OrthoDB" id="9794365at2"/>
<comment type="subcellular location">
    <subcellularLocation>
        <location evidence="1">Cell inner membrane</location>
        <topology evidence="1">Multi-pass membrane protein</topology>
    </subcellularLocation>
</comment>
<evidence type="ECO:0000256" key="2">
    <source>
        <dbReference type="ARBA" id="ARBA00007783"/>
    </source>
</evidence>
<feature type="transmembrane region" description="Helical" evidence="4">
    <location>
        <begin position="262"/>
        <end position="284"/>
    </location>
</feature>
<dbReference type="STRING" id="1142394.PSMK_04240"/>
<dbReference type="EMBL" id="AP012338">
    <property type="protein sequence ID" value="BAM02583.1"/>
    <property type="molecule type" value="Genomic_DNA"/>
</dbReference>
<feature type="transmembrane region" description="Helical" evidence="4">
    <location>
        <begin position="178"/>
        <end position="199"/>
    </location>
</feature>
<evidence type="ECO:0000256" key="3">
    <source>
        <dbReference type="ARBA" id="ARBA00022448"/>
    </source>
</evidence>
<gene>
    <name evidence="5" type="ordered locus">PSMK_04240</name>
</gene>
<keyword evidence="4" id="KW-0812">Transmembrane</keyword>
<proteinExistence type="inferred from homology"/>
<name>I0IBE5_PHYMF</name>
<feature type="transmembrane region" description="Helical" evidence="4">
    <location>
        <begin position="96"/>
        <end position="117"/>
    </location>
</feature>
<dbReference type="eggNOG" id="COG1682">
    <property type="taxonomic scope" value="Bacteria"/>
</dbReference>
<dbReference type="PANTHER" id="PTHR30413:SF8">
    <property type="entry name" value="TRANSPORT PERMEASE PROTEIN"/>
    <property type="match status" value="1"/>
</dbReference>
<keyword evidence="3" id="KW-0813">Transport</keyword>
<keyword evidence="6" id="KW-1185">Reference proteome</keyword>
<reference evidence="5 6" key="1">
    <citation type="submission" date="2012-02" db="EMBL/GenBank/DDBJ databases">
        <title>Complete genome sequence of Phycisphaera mikurensis NBRC 102666.</title>
        <authorList>
            <person name="Ankai A."/>
            <person name="Hosoyama A."/>
            <person name="Terui Y."/>
            <person name="Sekine M."/>
            <person name="Fukai R."/>
            <person name="Kato Y."/>
            <person name="Nakamura S."/>
            <person name="Yamada-Narita S."/>
            <person name="Kawakoshi A."/>
            <person name="Fukunaga Y."/>
            <person name="Yamazaki S."/>
            <person name="Fujita N."/>
        </authorList>
    </citation>
    <scope>NUCLEOTIDE SEQUENCE [LARGE SCALE GENOMIC DNA]</scope>
    <source>
        <strain evidence="6">NBRC 102666 / KCTC 22515 / FYK2301M01</strain>
    </source>
</reference>
<protein>
    <submittedName>
        <fullName evidence="5">Putative polysaccharide ABC transporter permease protein</fullName>
    </submittedName>
</protein>
<keyword evidence="4" id="KW-1133">Transmembrane helix</keyword>
<evidence type="ECO:0000313" key="5">
    <source>
        <dbReference type="EMBL" id="BAM02583.1"/>
    </source>
</evidence>
<dbReference type="RefSeq" id="WP_014435803.1">
    <property type="nucleotide sequence ID" value="NC_017080.1"/>
</dbReference>
<sequence length="295" mass="31751">MAADPAAHVPPPSPLRVHRAGGRRGWGGLWADAQAIAREGRDGRFLAWRLFRRDLKAEFLRSKLGWWWNLADPLILAAVFVFLRGERVLSGLPLPIPYPVWVVLGMLSLQAFLNAWTQPLRLLGRSRPLQQQVPVTPATLLLSQALRIGFDAAFYLPVMGLTLWWTGTLNLPGVLAAAWLYALLVALGCGLGVLMAPLNAAAEDVGKAVRSLNRPLLFLCPTFWYLTPGEGTLGRLNALNPIGRLMDAMRIAAVGRLDAPGVAAAAAGGTVAIAALLAAAALCFHRTVPVIVSRT</sequence>
<dbReference type="KEGG" id="phm:PSMK_04240"/>
<dbReference type="Proteomes" id="UP000007881">
    <property type="component" value="Chromosome"/>
</dbReference>
<feature type="transmembrane region" description="Helical" evidence="4">
    <location>
        <begin position="148"/>
        <end position="166"/>
    </location>
</feature>
<organism evidence="5 6">
    <name type="scientific">Phycisphaera mikurensis (strain NBRC 102666 / KCTC 22515 / FYK2301M01)</name>
    <dbReference type="NCBI Taxonomy" id="1142394"/>
    <lineage>
        <taxon>Bacteria</taxon>
        <taxon>Pseudomonadati</taxon>
        <taxon>Planctomycetota</taxon>
        <taxon>Phycisphaerae</taxon>
        <taxon>Phycisphaerales</taxon>
        <taxon>Phycisphaeraceae</taxon>
        <taxon>Phycisphaera</taxon>
    </lineage>
</organism>
<dbReference type="AlphaFoldDB" id="I0IBE5"/>
<dbReference type="PANTHER" id="PTHR30413">
    <property type="entry name" value="INNER MEMBRANE TRANSPORT PERMEASE"/>
    <property type="match status" value="1"/>
</dbReference>
<dbReference type="HOGENOM" id="CLU_060703_2_1_0"/>